<dbReference type="EMBL" id="CAJFCJ010000007">
    <property type="protein sequence ID" value="CAD5117695.1"/>
    <property type="molecule type" value="Genomic_DNA"/>
</dbReference>
<evidence type="ECO:0000313" key="3">
    <source>
        <dbReference type="Proteomes" id="UP000549394"/>
    </source>
</evidence>
<dbReference type="Proteomes" id="UP000549394">
    <property type="component" value="Unassembled WGS sequence"/>
</dbReference>
<reference evidence="2 3" key="1">
    <citation type="submission" date="2020-08" db="EMBL/GenBank/DDBJ databases">
        <authorList>
            <person name="Hejnol A."/>
        </authorList>
    </citation>
    <scope>NUCLEOTIDE SEQUENCE [LARGE SCALE GENOMIC DNA]</scope>
</reference>
<keyword evidence="1" id="KW-0812">Transmembrane</keyword>
<accession>A0A7I8VQD6</accession>
<gene>
    <name evidence="2" type="ORF">DGYR_LOCUS6197</name>
</gene>
<evidence type="ECO:0000313" key="2">
    <source>
        <dbReference type="EMBL" id="CAD5117695.1"/>
    </source>
</evidence>
<name>A0A7I8VQD6_9ANNE</name>
<organism evidence="2 3">
    <name type="scientific">Dimorphilus gyrociliatus</name>
    <dbReference type="NCBI Taxonomy" id="2664684"/>
    <lineage>
        <taxon>Eukaryota</taxon>
        <taxon>Metazoa</taxon>
        <taxon>Spiralia</taxon>
        <taxon>Lophotrochozoa</taxon>
        <taxon>Annelida</taxon>
        <taxon>Polychaeta</taxon>
        <taxon>Polychaeta incertae sedis</taxon>
        <taxon>Dinophilidae</taxon>
        <taxon>Dimorphilus</taxon>
    </lineage>
</organism>
<keyword evidence="1" id="KW-1133">Transmembrane helix</keyword>
<protein>
    <submittedName>
        <fullName evidence="2">DgyrCDS6446</fullName>
    </submittedName>
</protein>
<dbReference type="AlphaFoldDB" id="A0A7I8VQD6"/>
<keyword evidence="3" id="KW-1185">Reference proteome</keyword>
<sequence>MNLSVDNLVVSFHNTTQATLTHCSLNCLVLITGIASLVLLLLAAFGLFVKEFAKNRKIFPNENNSQHIEKEVQATATSTRRVRFSEKEKKVTIDAIFPYPSPGSNKTRLKSYNSKKLLHIVQSLRKSFQLSEKDEDSIILKMESLWYALIRFDESIKDSNAETVGSLSRIPMDEEDSTWISINAATKLLCGSWELFKQSFKNIDSTGLMTRPEDFYCILNKEDVNDEEKSELWIQLATEFHNANSPTNIPIIEYIIHEKRKLEEVHSACMWLRLLRALTVLSIKRGEDIEEIQPALFNQQTSHLETIINPFRVYLRRSLDIINNDEVNHSFRKLSVCPDSNIASLFEIEKVLHRYGAAWKSLAEMLVLTKERIRNKSQISVEKKL</sequence>
<evidence type="ECO:0000256" key="1">
    <source>
        <dbReference type="SAM" id="Phobius"/>
    </source>
</evidence>
<feature type="transmembrane region" description="Helical" evidence="1">
    <location>
        <begin position="28"/>
        <end position="49"/>
    </location>
</feature>
<proteinExistence type="predicted"/>
<keyword evidence="1" id="KW-0472">Membrane</keyword>
<comment type="caution">
    <text evidence="2">The sequence shown here is derived from an EMBL/GenBank/DDBJ whole genome shotgun (WGS) entry which is preliminary data.</text>
</comment>